<evidence type="ECO:0000256" key="8">
    <source>
        <dbReference type="ARBA" id="ARBA00052751"/>
    </source>
</evidence>
<keyword evidence="14" id="KW-0328">Glycosyltransferase</keyword>
<evidence type="ECO:0000256" key="5">
    <source>
        <dbReference type="ARBA" id="ARBA00022679"/>
    </source>
</evidence>
<keyword evidence="4 13" id="KW-0963">Cytoplasm</keyword>
<comment type="similarity">
    <text evidence="9 13">Belongs to the QueA family.</text>
</comment>
<keyword evidence="7 13" id="KW-0671">Queuosine biosynthesis</keyword>
<gene>
    <name evidence="13 14" type="primary">queA</name>
    <name evidence="14" type="ORF">ENS06_05915</name>
</gene>
<evidence type="ECO:0000256" key="6">
    <source>
        <dbReference type="ARBA" id="ARBA00022691"/>
    </source>
</evidence>
<name>A0A832ED45_9BACT</name>
<protein>
    <recommendedName>
        <fullName evidence="11 13">S-adenosylmethionine:tRNA ribosyltransferase-isomerase</fullName>
        <ecNumber evidence="10 13">2.4.99.17</ecNumber>
    </recommendedName>
    <alternativeName>
        <fullName evidence="12 13">Queuosine biosynthesis protein QueA</fullName>
    </alternativeName>
</protein>
<keyword evidence="5 13" id="KW-0808">Transferase</keyword>
<evidence type="ECO:0000256" key="9">
    <source>
        <dbReference type="ARBA" id="ARBA00061210"/>
    </source>
</evidence>
<dbReference type="Gene3D" id="2.40.10.240">
    <property type="entry name" value="QueA-like"/>
    <property type="match status" value="1"/>
</dbReference>
<dbReference type="InterPro" id="IPR042118">
    <property type="entry name" value="QueA_dom1"/>
</dbReference>
<dbReference type="FunFam" id="3.40.1780.10:FF:000001">
    <property type="entry name" value="S-adenosylmethionine:tRNA ribosyltransferase-isomerase"/>
    <property type="match status" value="1"/>
</dbReference>
<comment type="subcellular location">
    <subcellularLocation>
        <location evidence="1 13">Cytoplasm</location>
    </subcellularLocation>
</comment>
<organism evidence="14">
    <name type="scientific">Desulfacinum infernum</name>
    <dbReference type="NCBI Taxonomy" id="35837"/>
    <lineage>
        <taxon>Bacteria</taxon>
        <taxon>Pseudomonadati</taxon>
        <taxon>Thermodesulfobacteriota</taxon>
        <taxon>Syntrophobacteria</taxon>
        <taxon>Syntrophobacterales</taxon>
        <taxon>Syntrophobacteraceae</taxon>
        <taxon>Desulfacinum</taxon>
    </lineage>
</organism>
<comment type="catalytic activity">
    <reaction evidence="8 13">
        <text>7-aminomethyl-7-carbaguanosine(34) in tRNA + S-adenosyl-L-methionine = epoxyqueuosine(34) in tRNA + adenine + L-methionine + 2 H(+)</text>
        <dbReference type="Rhea" id="RHEA:32155"/>
        <dbReference type="Rhea" id="RHEA-COMP:10342"/>
        <dbReference type="Rhea" id="RHEA-COMP:18582"/>
        <dbReference type="ChEBI" id="CHEBI:15378"/>
        <dbReference type="ChEBI" id="CHEBI:16708"/>
        <dbReference type="ChEBI" id="CHEBI:57844"/>
        <dbReference type="ChEBI" id="CHEBI:59789"/>
        <dbReference type="ChEBI" id="CHEBI:82833"/>
        <dbReference type="ChEBI" id="CHEBI:194443"/>
        <dbReference type="EC" id="2.4.99.17"/>
    </reaction>
</comment>
<evidence type="ECO:0000256" key="3">
    <source>
        <dbReference type="ARBA" id="ARBA00011245"/>
    </source>
</evidence>
<evidence type="ECO:0000256" key="7">
    <source>
        <dbReference type="ARBA" id="ARBA00022785"/>
    </source>
</evidence>
<evidence type="ECO:0000256" key="2">
    <source>
        <dbReference type="ARBA" id="ARBA00004691"/>
    </source>
</evidence>
<sequence>MSYRLEDYDYDLPEHLVAQTPSPARDRCALMVLHRFSGRVEHRRFGDLPSYLRSGDVLVLNDTRVVPARLLGTKETGGRAEVLVLDPYKPPEEGKQAGYRCLVKSSKPPKEGGRLILEGDVTATVVQRDEDGQAVLLFDCDDLLHVLEHKGRVPLPPYIRRESHREREEDRFDYQTVYAREPGAVAAPTAGLHFTRELLNAVDAMGVDVVRVTLHVGFGTFAPVRTEDIREHVMHSEYVRISEEAAQRIRAAKSEGRRVIAVGTTVVRTLEWAACRFGEVRTVSGLCDHYIYPGYAFRVVDAMITNFHLPKTSLLLLVSAFAGRERILAAYREAVRNEYRFFSYGDAMLIV</sequence>
<proteinExistence type="inferred from homology"/>
<dbReference type="GO" id="GO:0008616">
    <property type="term" value="P:tRNA queuosine(34) biosynthetic process"/>
    <property type="evidence" value="ECO:0007669"/>
    <property type="project" value="UniProtKB-UniRule"/>
</dbReference>
<keyword evidence="6 13" id="KW-0949">S-adenosyl-L-methionine</keyword>
<dbReference type="Gene3D" id="3.40.1780.10">
    <property type="entry name" value="QueA-like"/>
    <property type="match status" value="1"/>
</dbReference>
<evidence type="ECO:0000256" key="12">
    <source>
        <dbReference type="ARBA" id="ARBA00076160"/>
    </source>
</evidence>
<accession>A0A832ED45</accession>
<dbReference type="GO" id="GO:0005737">
    <property type="term" value="C:cytoplasm"/>
    <property type="evidence" value="ECO:0007669"/>
    <property type="project" value="UniProtKB-SubCell"/>
</dbReference>
<dbReference type="HAMAP" id="MF_00113">
    <property type="entry name" value="QueA"/>
    <property type="match status" value="1"/>
</dbReference>
<dbReference type="InterPro" id="IPR042119">
    <property type="entry name" value="QueA_dom2"/>
</dbReference>
<dbReference type="PANTHER" id="PTHR30307:SF0">
    <property type="entry name" value="S-ADENOSYLMETHIONINE:TRNA RIBOSYLTRANSFERASE-ISOMERASE"/>
    <property type="match status" value="1"/>
</dbReference>
<dbReference type="UniPathway" id="UPA00392"/>
<evidence type="ECO:0000256" key="4">
    <source>
        <dbReference type="ARBA" id="ARBA00022490"/>
    </source>
</evidence>
<dbReference type="GO" id="GO:0051075">
    <property type="term" value="F:S-adenosylmethionine:tRNA ribosyltransferase-isomerase activity"/>
    <property type="evidence" value="ECO:0007669"/>
    <property type="project" value="UniProtKB-EC"/>
</dbReference>
<dbReference type="NCBIfam" id="TIGR00113">
    <property type="entry name" value="queA"/>
    <property type="match status" value="1"/>
</dbReference>
<evidence type="ECO:0000256" key="1">
    <source>
        <dbReference type="ARBA" id="ARBA00004496"/>
    </source>
</evidence>
<dbReference type="Pfam" id="PF02547">
    <property type="entry name" value="Queuosine_synth"/>
    <property type="match status" value="1"/>
</dbReference>
<dbReference type="SUPFAM" id="SSF111337">
    <property type="entry name" value="QueA-like"/>
    <property type="match status" value="1"/>
</dbReference>
<keyword evidence="14" id="KW-0413">Isomerase</keyword>
<evidence type="ECO:0000256" key="13">
    <source>
        <dbReference type="HAMAP-Rule" id="MF_00113"/>
    </source>
</evidence>
<evidence type="ECO:0000313" key="14">
    <source>
        <dbReference type="EMBL" id="HFK96846.1"/>
    </source>
</evidence>
<comment type="caution">
    <text evidence="14">The sequence shown here is derived from an EMBL/GenBank/DDBJ whole genome shotgun (WGS) entry which is preliminary data.</text>
</comment>
<dbReference type="InterPro" id="IPR003699">
    <property type="entry name" value="QueA"/>
</dbReference>
<dbReference type="InterPro" id="IPR036100">
    <property type="entry name" value="QueA_sf"/>
</dbReference>
<evidence type="ECO:0000256" key="11">
    <source>
        <dbReference type="ARBA" id="ARBA00069325"/>
    </source>
</evidence>
<dbReference type="EC" id="2.4.99.17" evidence="10 13"/>
<dbReference type="NCBIfam" id="NF001140">
    <property type="entry name" value="PRK00147.1"/>
    <property type="match status" value="1"/>
</dbReference>
<evidence type="ECO:0000256" key="10">
    <source>
        <dbReference type="ARBA" id="ARBA00066503"/>
    </source>
</evidence>
<comment type="subunit">
    <text evidence="3 13">Monomer.</text>
</comment>
<dbReference type="AlphaFoldDB" id="A0A832ED45"/>
<dbReference type="PANTHER" id="PTHR30307">
    <property type="entry name" value="S-ADENOSYLMETHIONINE:TRNA RIBOSYLTRANSFERASE-ISOMERASE"/>
    <property type="match status" value="1"/>
</dbReference>
<comment type="function">
    <text evidence="13">Transfers and isomerizes the ribose moiety from AdoMet to the 7-aminomethyl group of 7-deazaguanine (preQ1-tRNA) to give epoxyqueuosine (oQ-tRNA).</text>
</comment>
<comment type="pathway">
    <text evidence="2 13">tRNA modification; tRNA-queuosine biosynthesis.</text>
</comment>
<dbReference type="EMBL" id="DSTK01000016">
    <property type="protein sequence ID" value="HFK96846.1"/>
    <property type="molecule type" value="Genomic_DNA"/>
</dbReference>
<reference evidence="14" key="1">
    <citation type="journal article" date="2020" name="mSystems">
        <title>Genome- and Community-Level Interaction Insights into Carbon Utilization and Element Cycling Functions of Hydrothermarchaeota in Hydrothermal Sediment.</title>
        <authorList>
            <person name="Zhou Z."/>
            <person name="Liu Y."/>
            <person name="Xu W."/>
            <person name="Pan J."/>
            <person name="Luo Z.H."/>
            <person name="Li M."/>
        </authorList>
    </citation>
    <scope>NUCLEOTIDE SEQUENCE [LARGE SCALE GENOMIC DNA]</scope>
    <source>
        <strain evidence="14">SpSt-456</strain>
    </source>
</reference>